<evidence type="ECO:0000313" key="3">
    <source>
        <dbReference type="EMBL" id="TDY60909.1"/>
    </source>
</evidence>
<comment type="similarity">
    <text evidence="1">Belongs to the carbon-nitrogen hydrolase superfamily. Nitrilase family.</text>
</comment>
<evidence type="ECO:0000256" key="1">
    <source>
        <dbReference type="ARBA" id="ARBA00008129"/>
    </source>
</evidence>
<dbReference type="InterPro" id="IPR036526">
    <property type="entry name" value="C-N_Hydrolase_sf"/>
</dbReference>
<comment type="caution">
    <text evidence="3">The sequence shown here is derived from an EMBL/GenBank/DDBJ whole genome shotgun (WGS) entry which is preliminary data.</text>
</comment>
<organism evidence="3 4">
    <name type="scientific">Aminivibrio pyruvatiphilus</name>
    <dbReference type="NCBI Taxonomy" id="1005740"/>
    <lineage>
        <taxon>Bacteria</taxon>
        <taxon>Thermotogati</taxon>
        <taxon>Synergistota</taxon>
        <taxon>Synergistia</taxon>
        <taxon>Synergistales</taxon>
        <taxon>Aminobacteriaceae</taxon>
        <taxon>Aminivibrio</taxon>
    </lineage>
</organism>
<sequence length="325" mass="35539">MGLKRGVVRAAVVQAAPVIMDKRGTMERIRKLTGEAAGQGARIILFPEAFIPCYPRGLSFGSVVGNRSMGGRKDWARYYENSIDVPGPETEELGKLAAESGAYLSIGVMERDGGTLFCTLLYFGPDGSLLAKHRKLKPTGSERLIWGEGDGSTLAAVNTPYGVMSGLICWENYMPLARAAIYGRNPSIYLAPTADQREGWQCSMRHIALEGRCFVLSCNQFVTKDMYPRDLQCYGDLESQPDILCRGGSAIIDPLGNYLAGPSWDREEILCADLDLSAVVEARYDFDVTGHYARPDVFTLLVNGEPLRGIDYSGDTFLPGEALPE</sequence>
<reference evidence="3 4" key="1">
    <citation type="submission" date="2019-03" db="EMBL/GenBank/DDBJ databases">
        <title>Genomic Encyclopedia of Type Strains, Phase IV (KMG-IV): sequencing the most valuable type-strain genomes for metagenomic binning, comparative biology and taxonomic classification.</title>
        <authorList>
            <person name="Goeker M."/>
        </authorList>
    </citation>
    <scope>NUCLEOTIDE SEQUENCE [LARGE SCALE GENOMIC DNA]</scope>
    <source>
        <strain evidence="3 4">DSM 25964</strain>
    </source>
</reference>
<dbReference type="GO" id="GO:0003824">
    <property type="term" value="F:catalytic activity"/>
    <property type="evidence" value="ECO:0007669"/>
    <property type="project" value="InterPro"/>
</dbReference>
<dbReference type="OrthoDB" id="9811121at2"/>
<protein>
    <submittedName>
        <fullName evidence="3">Nitrilase</fullName>
    </submittedName>
</protein>
<dbReference type="Proteomes" id="UP000295066">
    <property type="component" value="Unassembled WGS sequence"/>
</dbReference>
<dbReference type="PANTHER" id="PTHR46044">
    <property type="entry name" value="NITRILASE"/>
    <property type="match status" value="1"/>
</dbReference>
<evidence type="ECO:0000259" key="2">
    <source>
        <dbReference type="PROSITE" id="PS50263"/>
    </source>
</evidence>
<dbReference type="AlphaFoldDB" id="A0A4R8M6B4"/>
<dbReference type="EMBL" id="SORI01000007">
    <property type="protein sequence ID" value="TDY60909.1"/>
    <property type="molecule type" value="Genomic_DNA"/>
</dbReference>
<dbReference type="CDD" id="cd07564">
    <property type="entry name" value="nitrilases_CHs"/>
    <property type="match status" value="1"/>
</dbReference>
<dbReference type="SUPFAM" id="SSF56317">
    <property type="entry name" value="Carbon-nitrogen hydrolase"/>
    <property type="match status" value="1"/>
</dbReference>
<dbReference type="RefSeq" id="WP_133957472.1">
    <property type="nucleotide sequence ID" value="NZ_SORI01000007.1"/>
</dbReference>
<name>A0A4R8M6B4_9BACT</name>
<gene>
    <name evidence="3" type="ORF">C8D99_107116</name>
</gene>
<keyword evidence="4" id="KW-1185">Reference proteome</keyword>
<dbReference type="InterPro" id="IPR003010">
    <property type="entry name" value="C-N_Hydrolase"/>
</dbReference>
<dbReference type="Pfam" id="PF00795">
    <property type="entry name" value="CN_hydrolase"/>
    <property type="match status" value="1"/>
</dbReference>
<dbReference type="Gene3D" id="3.60.110.10">
    <property type="entry name" value="Carbon-nitrogen hydrolase"/>
    <property type="match status" value="1"/>
</dbReference>
<dbReference type="PROSITE" id="PS50263">
    <property type="entry name" value="CN_HYDROLASE"/>
    <property type="match status" value="1"/>
</dbReference>
<proteinExistence type="inferred from homology"/>
<feature type="domain" description="CN hydrolase" evidence="2">
    <location>
        <begin position="8"/>
        <end position="276"/>
    </location>
</feature>
<dbReference type="PANTHER" id="PTHR46044:SF1">
    <property type="entry name" value="CN HYDROLASE DOMAIN-CONTAINING PROTEIN"/>
    <property type="match status" value="1"/>
</dbReference>
<accession>A0A4R8M6B4</accession>
<dbReference type="InterPro" id="IPR044149">
    <property type="entry name" value="Nitrilases_CHs"/>
</dbReference>
<evidence type="ECO:0000313" key="4">
    <source>
        <dbReference type="Proteomes" id="UP000295066"/>
    </source>
</evidence>